<proteinExistence type="predicted"/>
<dbReference type="AlphaFoldDB" id="A0A0F9E3E9"/>
<keyword evidence="1" id="KW-1133">Transmembrane helix</keyword>
<keyword evidence="1" id="KW-0472">Membrane</keyword>
<organism evidence="2">
    <name type="scientific">marine sediment metagenome</name>
    <dbReference type="NCBI Taxonomy" id="412755"/>
    <lineage>
        <taxon>unclassified sequences</taxon>
        <taxon>metagenomes</taxon>
        <taxon>ecological metagenomes</taxon>
    </lineage>
</organism>
<comment type="caution">
    <text evidence="2">The sequence shown here is derived from an EMBL/GenBank/DDBJ whole genome shotgun (WGS) entry which is preliminary data.</text>
</comment>
<name>A0A0F9E3E9_9ZZZZ</name>
<evidence type="ECO:0000313" key="2">
    <source>
        <dbReference type="EMBL" id="KKL18598.1"/>
    </source>
</evidence>
<feature type="transmembrane region" description="Helical" evidence="1">
    <location>
        <begin position="40"/>
        <end position="57"/>
    </location>
</feature>
<evidence type="ECO:0000256" key="1">
    <source>
        <dbReference type="SAM" id="Phobius"/>
    </source>
</evidence>
<sequence length="58" mass="6510">MPSVAKNYGEKMKIDPRLFPTILIGLDLLAALAYVPSADWRKVVYWVAAAVLTFVVTW</sequence>
<feature type="transmembrane region" description="Helical" evidence="1">
    <location>
        <begin position="18"/>
        <end position="34"/>
    </location>
</feature>
<reference evidence="2" key="1">
    <citation type="journal article" date="2015" name="Nature">
        <title>Complex archaea that bridge the gap between prokaryotes and eukaryotes.</title>
        <authorList>
            <person name="Spang A."/>
            <person name="Saw J.H."/>
            <person name="Jorgensen S.L."/>
            <person name="Zaremba-Niedzwiedzka K."/>
            <person name="Martijn J."/>
            <person name="Lind A.E."/>
            <person name="van Eijk R."/>
            <person name="Schleper C."/>
            <person name="Guy L."/>
            <person name="Ettema T.J."/>
        </authorList>
    </citation>
    <scope>NUCLEOTIDE SEQUENCE</scope>
</reference>
<keyword evidence="1" id="KW-0812">Transmembrane</keyword>
<protein>
    <submittedName>
        <fullName evidence="2">Uncharacterized protein</fullName>
    </submittedName>
</protein>
<gene>
    <name evidence="2" type="ORF">LCGC14_2473900</name>
</gene>
<dbReference type="EMBL" id="LAZR01038807">
    <property type="protein sequence ID" value="KKL18598.1"/>
    <property type="molecule type" value="Genomic_DNA"/>
</dbReference>
<accession>A0A0F9E3E9</accession>